<reference evidence="8 9" key="1">
    <citation type="submission" date="2016-07" db="EMBL/GenBank/DDBJ databases">
        <title>Draft genome of the white-rot fungus Obba rivulosa 3A-2.</title>
        <authorList>
            <consortium name="DOE Joint Genome Institute"/>
            <person name="Miettinen O."/>
            <person name="Riley R."/>
            <person name="Acob R."/>
            <person name="Barry K."/>
            <person name="Cullen D."/>
            <person name="De Vries R."/>
            <person name="Hainaut M."/>
            <person name="Hatakka A."/>
            <person name="Henrissat B."/>
            <person name="Hilden K."/>
            <person name="Kuo R."/>
            <person name="Labutti K."/>
            <person name="Lipzen A."/>
            <person name="Makela M.R."/>
            <person name="Sandor L."/>
            <person name="Spatafora J.W."/>
            <person name="Grigoriev I.V."/>
            <person name="Hibbett D.S."/>
        </authorList>
    </citation>
    <scope>NUCLEOTIDE SEQUENCE [LARGE SCALE GENOMIC DNA]</scope>
    <source>
        <strain evidence="8 9">3A-2</strain>
    </source>
</reference>
<evidence type="ECO:0000256" key="5">
    <source>
        <dbReference type="ARBA" id="ARBA00034808"/>
    </source>
</evidence>
<dbReference type="Pfam" id="PF00270">
    <property type="entry name" value="DEAD"/>
    <property type="match status" value="1"/>
</dbReference>
<evidence type="ECO:0000259" key="7">
    <source>
        <dbReference type="Pfam" id="PF00270"/>
    </source>
</evidence>
<dbReference type="AlphaFoldDB" id="A0A8E2J5D3"/>
<feature type="region of interest" description="Disordered" evidence="6">
    <location>
        <begin position="303"/>
        <end position="323"/>
    </location>
</feature>
<dbReference type="InterPro" id="IPR027417">
    <property type="entry name" value="P-loop_NTPase"/>
</dbReference>
<dbReference type="GO" id="GO:0043138">
    <property type="term" value="F:3'-5' DNA helicase activity"/>
    <property type="evidence" value="ECO:0007669"/>
    <property type="project" value="UniProtKB-EC"/>
</dbReference>
<dbReference type="Proteomes" id="UP000250043">
    <property type="component" value="Unassembled WGS sequence"/>
</dbReference>
<dbReference type="GO" id="GO:0003677">
    <property type="term" value="F:DNA binding"/>
    <property type="evidence" value="ECO:0007669"/>
    <property type="project" value="UniProtKB-KW"/>
</dbReference>
<evidence type="ECO:0000256" key="1">
    <source>
        <dbReference type="ARBA" id="ARBA00005446"/>
    </source>
</evidence>
<dbReference type="GO" id="GO:0000724">
    <property type="term" value="P:double-strand break repair via homologous recombination"/>
    <property type="evidence" value="ECO:0007669"/>
    <property type="project" value="TreeGrafter"/>
</dbReference>
<dbReference type="GO" id="GO:0005737">
    <property type="term" value="C:cytoplasm"/>
    <property type="evidence" value="ECO:0007669"/>
    <property type="project" value="TreeGrafter"/>
</dbReference>
<dbReference type="OrthoDB" id="3238224at2759"/>
<dbReference type="PANTHER" id="PTHR13710">
    <property type="entry name" value="DNA HELICASE RECQ FAMILY MEMBER"/>
    <property type="match status" value="1"/>
</dbReference>
<keyword evidence="9" id="KW-1185">Reference proteome</keyword>
<feature type="domain" description="DEAD/DEAH-box helicase" evidence="7">
    <location>
        <begin position="39"/>
        <end position="110"/>
    </location>
</feature>
<comment type="catalytic activity">
    <reaction evidence="4">
        <text>Couples ATP hydrolysis with the unwinding of duplex DNA by translocating in the 3'-5' direction.</text>
        <dbReference type="EC" id="5.6.2.4"/>
    </reaction>
</comment>
<dbReference type="GO" id="GO:0005694">
    <property type="term" value="C:chromosome"/>
    <property type="evidence" value="ECO:0007669"/>
    <property type="project" value="TreeGrafter"/>
</dbReference>
<sequence>MQNYQATTPPKQPLLSEDDLKSLSELMRSTYKRDSDPLPFQLAGVRCQLKGKDAIIQALMGAGKTAIAAGPHLWPGNENKVMVMVSPLMALEDEMVETFKNNFGLNAIAIYSKNGLCSPVVVKGADFHKKYSSLGIVRAFLCQGMPVIAVTATLMPWVRRDIHHKLQFARGESVFQNAGNDRPNVSIVVHAAEHAINSFTNLNFVIPATVQFALDIPKTYIYVDNITIGTDIVDYLNARIKLSIPAGVIHLFNATLSHEYWHEAIEKFRIGEICIMTGLAILIVERSAYSLVLLKPTQPQASALSKSTKQKQDKKTKKTLEEGKASKEYAQAHGLEYGASSYKDNVPNGEQPTLDPEAVDKELLTFVQSTTCRHHLWADIYDNNIKCIITYCTMLRHL</sequence>
<dbReference type="SUPFAM" id="SSF52540">
    <property type="entry name" value="P-loop containing nucleoside triphosphate hydrolases"/>
    <property type="match status" value="1"/>
</dbReference>
<evidence type="ECO:0000256" key="3">
    <source>
        <dbReference type="ARBA" id="ARBA00023235"/>
    </source>
</evidence>
<feature type="compositionally biased region" description="Basic and acidic residues" evidence="6">
    <location>
        <begin position="310"/>
        <end position="323"/>
    </location>
</feature>
<dbReference type="InterPro" id="IPR011545">
    <property type="entry name" value="DEAD/DEAH_box_helicase_dom"/>
</dbReference>
<evidence type="ECO:0000256" key="4">
    <source>
        <dbReference type="ARBA" id="ARBA00034617"/>
    </source>
</evidence>
<keyword evidence="2" id="KW-0238">DNA-binding</keyword>
<dbReference type="GO" id="GO:0009378">
    <property type="term" value="F:four-way junction helicase activity"/>
    <property type="evidence" value="ECO:0007669"/>
    <property type="project" value="TreeGrafter"/>
</dbReference>
<protein>
    <recommendedName>
        <fullName evidence="5">DNA 3'-5' helicase</fullName>
        <ecNumber evidence="5">5.6.2.4</ecNumber>
    </recommendedName>
</protein>
<evidence type="ECO:0000313" key="8">
    <source>
        <dbReference type="EMBL" id="OCH94913.1"/>
    </source>
</evidence>
<dbReference type="Gene3D" id="3.40.50.300">
    <property type="entry name" value="P-loop containing nucleotide triphosphate hydrolases"/>
    <property type="match status" value="2"/>
</dbReference>
<evidence type="ECO:0000313" key="9">
    <source>
        <dbReference type="Proteomes" id="UP000250043"/>
    </source>
</evidence>
<name>A0A8E2J5D3_9APHY</name>
<dbReference type="EMBL" id="KV722340">
    <property type="protein sequence ID" value="OCH94913.1"/>
    <property type="molecule type" value="Genomic_DNA"/>
</dbReference>
<keyword evidence="3" id="KW-0413">Isomerase</keyword>
<evidence type="ECO:0000256" key="6">
    <source>
        <dbReference type="SAM" id="MobiDB-lite"/>
    </source>
</evidence>
<dbReference type="EC" id="5.6.2.4" evidence="5"/>
<accession>A0A8E2J5D3</accession>
<comment type="similarity">
    <text evidence="1">Belongs to the helicase family. RecQ subfamily.</text>
</comment>
<dbReference type="PANTHER" id="PTHR13710:SF105">
    <property type="entry name" value="ATP-DEPENDENT DNA HELICASE Q1"/>
    <property type="match status" value="1"/>
</dbReference>
<dbReference type="GO" id="GO:0005524">
    <property type="term" value="F:ATP binding"/>
    <property type="evidence" value="ECO:0007669"/>
    <property type="project" value="InterPro"/>
</dbReference>
<proteinExistence type="inferred from homology"/>
<gene>
    <name evidence="8" type="ORF">OBBRIDRAFT_800947</name>
</gene>
<evidence type="ECO:0000256" key="2">
    <source>
        <dbReference type="ARBA" id="ARBA00023125"/>
    </source>
</evidence>
<organism evidence="8 9">
    <name type="scientific">Obba rivulosa</name>
    <dbReference type="NCBI Taxonomy" id="1052685"/>
    <lineage>
        <taxon>Eukaryota</taxon>
        <taxon>Fungi</taxon>
        <taxon>Dikarya</taxon>
        <taxon>Basidiomycota</taxon>
        <taxon>Agaricomycotina</taxon>
        <taxon>Agaricomycetes</taxon>
        <taxon>Polyporales</taxon>
        <taxon>Gelatoporiaceae</taxon>
        <taxon>Obba</taxon>
    </lineage>
</organism>